<name>A0A841BQI2_9ACTN</name>
<dbReference type="SUPFAM" id="SSF56601">
    <property type="entry name" value="beta-lactamase/transpeptidase-like"/>
    <property type="match status" value="1"/>
</dbReference>
<comment type="caution">
    <text evidence="8">The sequence shown here is derived from an EMBL/GenBank/DDBJ whole genome shotgun (WGS) entry which is preliminary data.</text>
</comment>
<dbReference type="InterPro" id="IPR005311">
    <property type="entry name" value="PBP_dimer"/>
</dbReference>
<comment type="subcellular location">
    <subcellularLocation>
        <location evidence="1">Membrane</location>
    </subcellularLocation>
</comment>
<dbReference type="GO" id="GO:0051301">
    <property type="term" value="P:cell division"/>
    <property type="evidence" value="ECO:0007669"/>
    <property type="project" value="UniProtKB-KW"/>
</dbReference>
<feature type="domain" description="Penicillin-binding protein transpeptidase" evidence="5">
    <location>
        <begin position="357"/>
        <end position="624"/>
    </location>
</feature>
<evidence type="ECO:0000313" key="8">
    <source>
        <dbReference type="EMBL" id="MBB5869955.1"/>
    </source>
</evidence>
<proteinExistence type="inferred from homology"/>
<organism evidence="8 9">
    <name type="scientific">Allocatelliglobosispora scoriae</name>
    <dbReference type="NCBI Taxonomy" id="643052"/>
    <lineage>
        <taxon>Bacteria</taxon>
        <taxon>Bacillati</taxon>
        <taxon>Actinomycetota</taxon>
        <taxon>Actinomycetes</taxon>
        <taxon>Micromonosporales</taxon>
        <taxon>Micromonosporaceae</taxon>
        <taxon>Allocatelliglobosispora</taxon>
    </lineage>
</organism>
<dbReference type="PROSITE" id="PS51257">
    <property type="entry name" value="PROKAR_LIPOPROTEIN"/>
    <property type="match status" value="1"/>
</dbReference>
<gene>
    <name evidence="8" type="ORF">F4553_003334</name>
</gene>
<evidence type="ECO:0000256" key="1">
    <source>
        <dbReference type="ARBA" id="ARBA00004370"/>
    </source>
</evidence>
<evidence type="ECO:0000256" key="4">
    <source>
        <dbReference type="SAM" id="SignalP"/>
    </source>
</evidence>
<dbReference type="Pfam" id="PF05223">
    <property type="entry name" value="MecA_N"/>
    <property type="match status" value="1"/>
</dbReference>
<dbReference type="GO" id="GO:0071555">
    <property type="term" value="P:cell wall organization"/>
    <property type="evidence" value="ECO:0007669"/>
    <property type="project" value="TreeGrafter"/>
</dbReference>
<comment type="similarity">
    <text evidence="2">Belongs to the transpeptidase family.</text>
</comment>
<dbReference type="SUPFAM" id="SSF56519">
    <property type="entry name" value="Penicillin binding protein dimerisation domain"/>
    <property type="match status" value="1"/>
</dbReference>
<reference evidence="8 9" key="1">
    <citation type="submission" date="2020-08" db="EMBL/GenBank/DDBJ databases">
        <title>Sequencing the genomes of 1000 actinobacteria strains.</title>
        <authorList>
            <person name="Klenk H.-P."/>
        </authorList>
    </citation>
    <scope>NUCLEOTIDE SEQUENCE [LARGE SCALE GENOMIC DNA]</scope>
    <source>
        <strain evidence="8 9">DSM 45362</strain>
    </source>
</reference>
<dbReference type="Gene3D" id="3.40.710.10">
    <property type="entry name" value="DD-peptidase/beta-lactamase superfamily"/>
    <property type="match status" value="1"/>
</dbReference>
<feature type="signal peptide" evidence="4">
    <location>
        <begin position="1"/>
        <end position="20"/>
    </location>
</feature>
<dbReference type="PANTHER" id="PTHR30627:SF24">
    <property type="entry name" value="PENICILLIN-BINDING PROTEIN 4B"/>
    <property type="match status" value="1"/>
</dbReference>
<dbReference type="InterPro" id="IPR001460">
    <property type="entry name" value="PCN-bd_Tpept"/>
</dbReference>
<dbReference type="InterPro" id="IPR007887">
    <property type="entry name" value="MecA_N"/>
</dbReference>
<keyword evidence="9" id="KW-1185">Reference proteome</keyword>
<dbReference type="EMBL" id="JACHMN010000002">
    <property type="protein sequence ID" value="MBB5869955.1"/>
    <property type="molecule type" value="Genomic_DNA"/>
</dbReference>
<feature type="chain" id="PRO_5038992179" evidence="4">
    <location>
        <begin position="21"/>
        <end position="634"/>
    </location>
</feature>
<evidence type="ECO:0000259" key="7">
    <source>
        <dbReference type="Pfam" id="PF05223"/>
    </source>
</evidence>
<dbReference type="Gene3D" id="3.30.1390.30">
    <property type="entry name" value="Penicillin-binding protein 2a, domain 3"/>
    <property type="match status" value="1"/>
</dbReference>
<protein>
    <submittedName>
        <fullName evidence="8">Cell division protein FtsI/penicillin-binding protein 2</fullName>
    </submittedName>
</protein>
<keyword evidence="4" id="KW-0732">Signal</keyword>
<feature type="domain" description="NTF2-like N-terminal transpeptidase" evidence="7">
    <location>
        <begin position="28"/>
        <end position="139"/>
    </location>
</feature>
<sequence length="634" mass="65593">MLKRAAALACTLILSTATLVGCSDDPSPDDPLALFAAGWSAGQFDSKLAFASPTGQAVNPSTVADELKAYGGTLGKPVVKVTGKATGSETAVTGPITVDWALPGGQHWTYPSQVRLTKAGENWQVVWEPKIVHEKLNPGDSFATRSLTALRGDVIDAKGQPIVSKQPVVTVGIEPRKVKDLPTLLLVLDGEFKKVGITLDFADVPARVKAAKPDGFVELVTLRRPAYMTIRDIIQPLEGTAFIEGELPLAPSRVYARALLGSVGDVTKEMMDAAPGKYEIGDQVGMGGLQKKYDDRLRGTEGARVVISHKGADGGVVDITAHEVAAVNGSPLKLTLDAKTQNAADKALAGKKDRRTSIVAIRISDGQVLAAANGPDGGGENLAFTAQVPPGSTFKVVSAFGLVDNGSVTPDTIVACPKEFSVSGRVFHNAHDFELGDVAFRLDMAKSCNTAFASLAPKLGPDGLASAGMALGLGTPWDLGADAFSGAVSTGGSDVERAAASFGQGTTVVSPIAMAGAVAGIARGQWKQPTLVLDPAPAKPAPDGAALKPATVDALKLMLREVVTMGTGKTLSDVPGGPVYGKTGTAEFDGDPSHTHAWFVGWQGDVAFAVFVENGGDSTSSAVPLTEAFLRALR</sequence>
<dbReference type="InterPro" id="IPR036138">
    <property type="entry name" value="PBP_dimer_sf"/>
</dbReference>
<accession>A0A841BQI2</accession>
<dbReference type="PANTHER" id="PTHR30627">
    <property type="entry name" value="PEPTIDOGLYCAN D,D-TRANSPEPTIDASE"/>
    <property type="match status" value="1"/>
</dbReference>
<evidence type="ECO:0000313" key="9">
    <source>
        <dbReference type="Proteomes" id="UP000587527"/>
    </source>
</evidence>
<dbReference type="GO" id="GO:0005886">
    <property type="term" value="C:plasma membrane"/>
    <property type="evidence" value="ECO:0007669"/>
    <property type="project" value="TreeGrafter"/>
</dbReference>
<evidence type="ECO:0000259" key="5">
    <source>
        <dbReference type="Pfam" id="PF00905"/>
    </source>
</evidence>
<feature type="domain" description="Penicillin-binding protein dimerisation" evidence="6">
    <location>
        <begin position="148"/>
        <end position="307"/>
    </location>
</feature>
<keyword evidence="8" id="KW-0132">Cell division</keyword>
<dbReference type="Pfam" id="PF00905">
    <property type="entry name" value="Transpeptidase"/>
    <property type="match status" value="1"/>
</dbReference>
<evidence type="ECO:0000259" key="6">
    <source>
        <dbReference type="Pfam" id="PF03717"/>
    </source>
</evidence>
<dbReference type="GO" id="GO:0071972">
    <property type="term" value="F:peptidoglycan L,D-transpeptidase activity"/>
    <property type="evidence" value="ECO:0007669"/>
    <property type="project" value="TreeGrafter"/>
</dbReference>
<dbReference type="Gene3D" id="3.90.1310.10">
    <property type="entry name" value="Penicillin-binding protein 2a (Domain 2)"/>
    <property type="match status" value="1"/>
</dbReference>
<dbReference type="Pfam" id="PF03717">
    <property type="entry name" value="PBP_dimer"/>
    <property type="match status" value="1"/>
</dbReference>
<dbReference type="InterPro" id="IPR050515">
    <property type="entry name" value="Beta-lactam/transpept"/>
</dbReference>
<dbReference type="GO" id="GO:0046677">
    <property type="term" value="P:response to antibiotic"/>
    <property type="evidence" value="ECO:0007669"/>
    <property type="project" value="InterPro"/>
</dbReference>
<dbReference type="Proteomes" id="UP000587527">
    <property type="component" value="Unassembled WGS sequence"/>
</dbReference>
<keyword evidence="3" id="KW-0472">Membrane</keyword>
<dbReference type="AlphaFoldDB" id="A0A841BQI2"/>
<evidence type="ECO:0000256" key="3">
    <source>
        <dbReference type="ARBA" id="ARBA00023136"/>
    </source>
</evidence>
<dbReference type="RefSeq" id="WP_184836976.1">
    <property type="nucleotide sequence ID" value="NZ_JACHMN010000002.1"/>
</dbReference>
<evidence type="ECO:0000256" key="2">
    <source>
        <dbReference type="ARBA" id="ARBA00007171"/>
    </source>
</evidence>
<dbReference type="InterPro" id="IPR012338">
    <property type="entry name" value="Beta-lactam/transpept-like"/>
</dbReference>
<keyword evidence="8" id="KW-0131">Cell cycle</keyword>
<dbReference type="GO" id="GO:0008658">
    <property type="term" value="F:penicillin binding"/>
    <property type="evidence" value="ECO:0007669"/>
    <property type="project" value="InterPro"/>
</dbReference>